<dbReference type="Gene3D" id="3.40.50.10330">
    <property type="entry name" value="Probable inorganic polyphosphate/atp-NAD kinase, domain 1"/>
    <property type="match status" value="1"/>
</dbReference>
<feature type="non-terminal residue" evidence="13">
    <location>
        <position position="255"/>
    </location>
</feature>
<evidence type="ECO:0000256" key="2">
    <source>
        <dbReference type="ARBA" id="ARBA00022516"/>
    </source>
</evidence>
<dbReference type="GO" id="GO:0016301">
    <property type="term" value="F:kinase activity"/>
    <property type="evidence" value="ECO:0007669"/>
    <property type="project" value="UniProtKB-KW"/>
</dbReference>
<keyword evidence="4" id="KW-0479">Metal-binding</keyword>
<dbReference type="PANTHER" id="PTHR12358">
    <property type="entry name" value="SPHINGOSINE KINASE"/>
    <property type="match status" value="1"/>
</dbReference>
<dbReference type="InterPro" id="IPR016064">
    <property type="entry name" value="NAD/diacylglycerol_kinase_sf"/>
</dbReference>
<dbReference type="NCBIfam" id="TIGR00147">
    <property type="entry name" value="YegS/Rv2252/BmrU family lipid kinase"/>
    <property type="match status" value="1"/>
</dbReference>
<dbReference type="InterPro" id="IPR045540">
    <property type="entry name" value="YegS/DAGK_C"/>
</dbReference>
<keyword evidence="8" id="KW-0460">Magnesium</keyword>
<dbReference type="AlphaFoldDB" id="X1JER0"/>
<keyword evidence="11" id="KW-1208">Phospholipid metabolism</keyword>
<dbReference type="GO" id="GO:0046872">
    <property type="term" value="F:metal ion binding"/>
    <property type="evidence" value="ECO:0007669"/>
    <property type="project" value="UniProtKB-KW"/>
</dbReference>
<evidence type="ECO:0000256" key="3">
    <source>
        <dbReference type="ARBA" id="ARBA00022679"/>
    </source>
</evidence>
<keyword evidence="5" id="KW-0547">Nucleotide-binding</keyword>
<comment type="caution">
    <text evidence="13">The sequence shown here is derived from an EMBL/GenBank/DDBJ whole genome shotgun (WGS) entry which is preliminary data.</text>
</comment>
<dbReference type="PROSITE" id="PS50146">
    <property type="entry name" value="DAGK"/>
    <property type="match status" value="1"/>
</dbReference>
<evidence type="ECO:0000256" key="9">
    <source>
        <dbReference type="ARBA" id="ARBA00023098"/>
    </source>
</evidence>
<dbReference type="GO" id="GO:0008654">
    <property type="term" value="P:phospholipid biosynthetic process"/>
    <property type="evidence" value="ECO:0007669"/>
    <property type="project" value="UniProtKB-KW"/>
</dbReference>
<sequence length="255" mass="28360">VFGGDGTVREVVKGMGDDPLPVGIIPFGTVNVLALDLGISFNPVIATATILEGHKKKIDVGYLNDEPFLLMVSTGLDALAVHNVDLSTKRYFGQIAYVISAIWSALTDRAGKIKITMEDQNIQDRGYLVIISNSRFYGGRYKIAEEIRIDDGLLNVILFKKSSITDTFRLLLGVVTNRHRYMRDIAFYKGREIQVTSRTKVKVQMDGDKAPPTPIRVWVKKHHLPVIVPRNQQSQEGLEAVKTLLAHVFSPGAWT</sequence>
<evidence type="ECO:0000256" key="5">
    <source>
        <dbReference type="ARBA" id="ARBA00022741"/>
    </source>
</evidence>
<dbReference type="Pfam" id="PF00781">
    <property type="entry name" value="DAGK_cat"/>
    <property type="match status" value="1"/>
</dbReference>
<gene>
    <name evidence="13" type="ORF">S03H2_55400</name>
</gene>
<organism evidence="13">
    <name type="scientific">marine sediment metagenome</name>
    <dbReference type="NCBI Taxonomy" id="412755"/>
    <lineage>
        <taxon>unclassified sequences</taxon>
        <taxon>metagenomes</taxon>
        <taxon>ecological metagenomes</taxon>
    </lineage>
</organism>
<evidence type="ECO:0000256" key="11">
    <source>
        <dbReference type="ARBA" id="ARBA00023264"/>
    </source>
</evidence>
<comment type="cofactor">
    <cofactor evidence="1">
        <name>Mg(2+)</name>
        <dbReference type="ChEBI" id="CHEBI:18420"/>
    </cofactor>
</comment>
<dbReference type="Gene3D" id="2.60.200.40">
    <property type="match status" value="1"/>
</dbReference>
<reference evidence="13" key="1">
    <citation type="journal article" date="2014" name="Front. Microbiol.">
        <title>High frequency of phylogenetically diverse reductive dehalogenase-homologous genes in deep subseafloor sedimentary metagenomes.</title>
        <authorList>
            <person name="Kawai M."/>
            <person name="Futagami T."/>
            <person name="Toyoda A."/>
            <person name="Takaki Y."/>
            <person name="Nishi S."/>
            <person name="Hori S."/>
            <person name="Arai W."/>
            <person name="Tsubouchi T."/>
            <person name="Morono Y."/>
            <person name="Uchiyama I."/>
            <person name="Ito T."/>
            <person name="Fujiyama A."/>
            <person name="Inagaki F."/>
            <person name="Takami H."/>
        </authorList>
    </citation>
    <scope>NUCLEOTIDE SEQUENCE</scope>
    <source>
        <strain evidence="13">Expedition CK06-06</strain>
    </source>
</reference>
<keyword evidence="2" id="KW-0444">Lipid biosynthesis</keyword>
<evidence type="ECO:0000256" key="6">
    <source>
        <dbReference type="ARBA" id="ARBA00022777"/>
    </source>
</evidence>
<evidence type="ECO:0000256" key="8">
    <source>
        <dbReference type="ARBA" id="ARBA00022842"/>
    </source>
</evidence>
<name>X1JER0_9ZZZZ</name>
<dbReference type="SUPFAM" id="SSF111331">
    <property type="entry name" value="NAD kinase/diacylglycerol kinase-like"/>
    <property type="match status" value="1"/>
</dbReference>
<evidence type="ECO:0000256" key="4">
    <source>
        <dbReference type="ARBA" id="ARBA00022723"/>
    </source>
</evidence>
<keyword evidence="6" id="KW-0418">Kinase</keyword>
<feature type="domain" description="DAGKc" evidence="12">
    <location>
        <begin position="1"/>
        <end position="67"/>
    </location>
</feature>
<dbReference type="InterPro" id="IPR001206">
    <property type="entry name" value="Diacylglycerol_kinase_cat_dom"/>
</dbReference>
<dbReference type="InterPro" id="IPR005218">
    <property type="entry name" value="Diacylglycerol/lipid_kinase"/>
</dbReference>
<keyword evidence="9" id="KW-0443">Lipid metabolism</keyword>
<accession>X1JER0</accession>
<proteinExistence type="predicted"/>
<evidence type="ECO:0000313" key="13">
    <source>
        <dbReference type="EMBL" id="GAH79985.1"/>
    </source>
</evidence>
<evidence type="ECO:0000256" key="7">
    <source>
        <dbReference type="ARBA" id="ARBA00022840"/>
    </source>
</evidence>
<dbReference type="Pfam" id="PF19279">
    <property type="entry name" value="YegS_C"/>
    <property type="match status" value="1"/>
</dbReference>
<dbReference type="GO" id="GO:0005886">
    <property type="term" value="C:plasma membrane"/>
    <property type="evidence" value="ECO:0007669"/>
    <property type="project" value="TreeGrafter"/>
</dbReference>
<evidence type="ECO:0000259" key="12">
    <source>
        <dbReference type="PROSITE" id="PS50146"/>
    </source>
</evidence>
<evidence type="ECO:0000256" key="1">
    <source>
        <dbReference type="ARBA" id="ARBA00001946"/>
    </source>
</evidence>
<protein>
    <recommendedName>
        <fullName evidence="12">DAGKc domain-containing protein</fullName>
    </recommendedName>
</protein>
<dbReference type="InterPro" id="IPR050187">
    <property type="entry name" value="Lipid_Phosphate_FormReg"/>
</dbReference>
<evidence type="ECO:0000256" key="10">
    <source>
        <dbReference type="ARBA" id="ARBA00023209"/>
    </source>
</evidence>
<keyword evidence="7" id="KW-0067">ATP-binding</keyword>
<dbReference type="EMBL" id="BARU01035378">
    <property type="protein sequence ID" value="GAH79985.1"/>
    <property type="molecule type" value="Genomic_DNA"/>
</dbReference>
<dbReference type="InterPro" id="IPR017438">
    <property type="entry name" value="ATP-NAD_kinase_N"/>
</dbReference>
<dbReference type="PANTHER" id="PTHR12358:SF106">
    <property type="entry name" value="LIPID KINASE YEGS"/>
    <property type="match status" value="1"/>
</dbReference>
<feature type="non-terminal residue" evidence="13">
    <location>
        <position position="1"/>
    </location>
</feature>
<dbReference type="GO" id="GO:0005524">
    <property type="term" value="F:ATP binding"/>
    <property type="evidence" value="ECO:0007669"/>
    <property type="project" value="UniProtKB-KW"/>
</dbReference>
<keyword evidence="3" id="KW-0808">Transferase</keyword>
<keyword evidence="10" id="KW-0594">Phospholipid biosynthesis</keyword>